<dbReference type="PANTHER" id="PTHR30544">
    <property type="entry name" value="23S RRNA METHYLTRANSFERASE"/>
    <property type="match status" value="1"/>
</dbReference>
<dbReference type="GO" id="GO:0046872">
    <property type="term" value="F:metal ion binding"/>
    <property type="evidence" value="ECO:0007669"/>
    <property type="project" value="UniProtKB-KW"/>
</dbReference>
<feature type="region of interest" description="Disordered" evidence="14">
    <location>
        <begin position="340"/>
        <end position="519"/>
    </location>
</feature>
<comment type="catalytic activity">
    <reaction evidence="13">
        <text>adenosine(37) in tRNA + 2 reduced [2Fe-2S]-[ferredoxin] + 2 S-adenosyl-L-methionine = 2-methyladenosine(37) in tRNA + 5'-deoxyadenosine + L-methionine + 2 oxidized [2Fe-2S]-[ferredoxin] + S-adenosyl-L-homocysteine</text>
        <dbReference type="Rhea" id="RHEA:43332"/>
        <dbReference type="Rhea" id="RHEA-COMP:10000"/>
        <dbReference type="Rhea" id="RHEA-COMP:10001"/>
        <dbReference type="Rhea" id="RHEA-COMP:10162"/>
        <dbReference type="Rhea" id="RHEA-COMP:10485"/>
        <dbReference type="ChEBI" id="CHEBI:17319"/>
        <dbReference type="ChEBI" id="CHEBI:33737"/>
        <dbReference type="ChEBI" id="CHEBI:33738"/>
        <dbReference type="ChEBI" id="CHEBI:57844"/>
        <dbReference type="ChEBI" id="CHEBI:57856"/>
        <dbReference type="ChEBI" id="CHEBI:59789"/>
        <dbReference type="ChEBI" id="CHEBI:74411"/>
        <dbReference type="ChEBI" id="CHEBI:74497"/>
        <dbReference type="EC" id="2.1.1.192"/>
    </reaction>
</comment>
<dbReference type="PANTHER" id="PTHR30544:SF5">
    <property type="entry name" value="RADICAL SAM CORE DOMAIN-CONTAINING PROTEIN"/>
    <property type="match status" value="1"/>
</dbReference>
<dbReference type="EC" id="2.1.1.192" evidence="13"/>
<feature type="compositionally biased region" description="Basic and acidic residues" evidence="14">
    <location>
        <begin position="409"/>
        <end position="474"/>
    </location>
</feature>
<dbReference type="CDD" id="cd01335">
    <property type="entry name" value="Radical_SAM"/>
    <property type="match status" value="1"/>
</dbReference>
<dbReference type="KEGG" id="cpor:BED41_02270"/>
<feature type="binding site" evidence="13">
    <location>
        <position position="118"/>
    </location>
    <ligand>
        <name>[4Fe-4S] cluster</name>
        <dbReference type="ChEBI" id="CHEBI:49883"/>
        <note>4Fe-4S-S-AdoMet</note>
    </ligand>
</feature>
<dbReference type="SMART" id="SM00729">
    <property type="entry name" value="Elp3"/>
    <property type="match status" value="1"/>
</dbReference>
<feature type="compositionally biased region" description="Basic residues" evidence="14">
    <location>
        <begin position="482"/>
        <end position="491"/>
    </location>
</feature>
<evidence type="ECO:0000256" key="11">
    <source>
        <dbReference type="ARBA" id="ARBA00023014"/>
    </source>
</evidence>
<keyword evidence="12 13" id="KW-1015">Disulfide bond</keyword>
<feature type="binding site" evidence="13">
    <location>
        <position position="114"/>
    </location>
    <ligand>
        <name>[4Fe-4S] cluster</name>
        <dbReference type="ChEBI" id="CHEBI:49883"/>
        <note>4Fe-4S-S-AdoMet</note>
    </ligand>
</feature>
<gene>
    <name evidence="13" type="primary">rlmN</name>
    <name evidence="16" type="ORF">BED41_02270</name>
</gene>
<comment type="subcellular location">
    <subcellularLocation>
        <location evidence="1 13">Cytoplasm</location>
    </subcellularLocation>
</comment>
<keyword evidence="10 13" id="KW-0408">Iron</keyword>
<dbReference type="STRING" id="1197717.BED41_02270"/>
<evidence type="ECO:0000256" key="5">
    <source>
        <dbReference type="ARBA" id="ARBA00022603"/>
    </source>
</evidence>
<dbReference type="RefSeq" id="WP_066742565.1">
    <property type="nucleotide sequence ID" value="NZ_CP016757.1"/>
</dbReference>
<dbReference type="GO" id="GO:0000049">
    <property type="term" value="F:tRNA binding"/>
    <property type="evidence" value="ECO:0007669"/>
    <property type="project" value="UniProtKB-UniRule"/>
</dbReference>
<organism evidence="16 17">
    <name type="scientific">Cloacibacillus porcorum</name>
    <dbReference type="NCBI Taxonomy" id="1197717"/>
    <lineage>
        <taxon>Bacteria</taxon>
        <taxon>Thermotogati</taxon>
        <taxon>Synergistota</taxon>
        <taxon>Synergistia</taxon>
        <taxon>Synergistales</taxon>
        <taxon>Synergistaceae</taxon>
        <taxon>Cloacibacillus</taxon>
    </lineage>
</organism>
<keyword evidence="9 13" id="KW-0479">Metal-binding</keyword>
<dbReference type="EMBL" id="CP016757">
    <property type="protein sequence ID" value="ANZ44019.1"/>
    <property type="molecule type" value="Genomic_DNA"/>
</dbReference>
<keyword evidence="2 13" id="KW-0004">4Fe-4S</keyword>
<keyword evidence="7 13" id="KW-0949">S-adenosyl-L-methionine</keyword>
<dbReference type="SFLD" id="SFLDG01062">
    <property type="entry name" value="methyltransferase_(Class_A)"/>
    <property type="match status" value="1"/>
</dbReference>
<dbReference type="InterPro" id="IPR040072">
    <property type="entry name" value="Methyltransferase_A"/>
</dbReference>
<dbReference type="NCBIfam" id="TIGR00048">
    <property type="entry name" value="rRNA_mod_RlmN"/>
    <property type="match status" value="1"/>
</dbReference>
<evidence type="ECO:0000256" key="1">
    <source>
        <dbReference type="ARBA" id="ARBA00004496"/>
    </source>
</evidence>
<evidence type="ECO:0000256" key="2">
    <source>
        <dbReference type="ARBA" id="ARBA00022485"/>
    </source>
</evidence>
<dbReference type="Pfam" id="PF21016">
    <property type="entry name" value="RlmN_N"/>
    <property type="match status" value="1"/>
</dbReference>
<dbReference type="GO" id="GO:0030488">
    <property type="term" value="P:tRNA methylation"/>
    <property type="evidence" value="ECO:0007669"/>
    <property type="project" value="UniProtKB-UniRule"/>
</dbReference>
<dbReference type="GO" id="GO:0070475">
    <property type="term" value="P:rRNA base methylation"/>
    <property type="evidence" value="ECO:0007669"/>
    <property type="project" value="UniProtKB-UniRule"/>
</dbReference>
<dbReference type="InterPro" id="IPR006638">
    <property type="entry name" value="Elp3/MiaA/NifB-like_rSAM"/>
</dbReference>
<dbReference type="FunFam" id="3.20.20.70:FF:000014">
    <property type="entry name" value="Probable dual-specificity RNA methyltransferase RlmN"/>
    <property type="match status" value="1"/>
</dbReference>
<dbReference type="InterPro" id="IPR027492">
    <property type="entry name" value="RNA_MTrfase_RlmN"/>
</dbReference>
<feature type="binding site" evidence="13">
    <location>
        <position position="193"/>
    </location>
    <ligand>
        <name>S-adenosyl-L-methionine</name>
        <dbReference type="ChEBI" id="CHEBI:59789"/>
    </ligand>
</feature>
<feature type="binding site" evidence="13">
    <location>
        <position position="121"/>
    </location>
    <ligand>
        <name>[4Fe-4S] cluster</name>
        <dbReference type="ChEBI" id="CHEBI:49883"/>
        <note>4Fe-4S-S-AdoMet</note>
    </ligand>
</feature>
<reference evidence="16" key="1">
    <citation type="submission" date="2016-08" db="EMBL/GenBank/DDBJ databases">
        <title>Complete genome of Cloacibacillus porcorum.</title>
        <authorList>
            <person name="Looft T."/>
            <person name="Bayles D.O."/>
            <person name="Alt D.P."/>
        </authorList>
    </citation>
    <scope>NUCLEOTIDE SEQUENCE [LARGE SCALE GENOMIC DNA]</scope>
    <source>
        <strain evidence="16">CL-84</strain>
    </source>
</reference>
<evidence type="ECO:0000256" key="4">
    <source>
        <dbReference type="ARBA" id="ARBA00022552"/>
    </source>
</evidence>
<dbReference type="InterPro" id="IPR004383">
    <property type="entry name" value="rRNA_lsu_MTrfase_RlmN/Cfr"/>
</dbReference>
<keyword evidence="17" id="KW-1185">Reference proteome</keyword>
<comment type="miscellaneous">
    <text evidence="13">Reaction proceeds by a ping-pong mechanism involving intermediate methylation of a conserved cysteine residue.</text>
</comment>
<feature type="active site" description="Proton acceptor" evidence="13">
    <location>
        <position position="94"/>
    </location>
</feature>
<comment type="caution">
    <text evidence="13">Lacks conserved residue(s) required for the propagation of feature annotation.</text>
</comment>
<comment type="cofactor">
    <cofactor evidence="13">
        <name>[4Fe-4S] cluster</name>
        <dbReference type="ChEBI" id="CHEBI:49883"/>
    </cofactor>
    <text evidence="13">Binds 1 [4Fe-4S] cluster. The cluster is coordinated with 3 cysteines and an exchangeable S-adenosyl-L-methionine.</text>
</comment>
<sequence>MAEKRYALDLDNSEWKEYIEKGLEEPKFRADQICQWLWQKHTDDTEEMTNLSKPLREKLAEKMDFAYPTLAREQRSQDGTRKFLWQLRDGESVESVLMKYSDRLTACISTQVGCPLQCTFCATGLSGFVRNLSAGEIAGQVLAIEKHIGREVNNVVYMGMGEPFLNTDAVLKSVRMLNDPKLRSLGIRHITISTSGVIPGIKALAASGLGVRLAVSLHAADDELRSFLMPVNQTYPAADLRRAMQEYQESTGDRVTIEYALFGGVNDSVERARELVRFLKGIHVFVNLIPFNAVDGRYEKPKAEDVLRFRNILQTAGFETEIRSEQGADIDAACGQLRRKTVGGGSAPLEAPAYSLTKADMTPEKRRERPAAAAADPRKEGLPRREASKKTPLKPSGGFVAERGKRRKSDRDPQERYRSGKMKEARPSYRGDGEETPRSLRRDARPEREPIQKQEAFPKKSSDEKRGGDKKELRGAAAGRTAGKKTSARTKRGSDNKPQGAFSKFYGASGGKAKRSKKS</sequence>
<evidence type="ECO:0000256" key="14">
    <source>
        <dbReference type="SAM" id="MobiDB-lite"/>
    </source>
</evidence>
<comment type="catalytic activity">
    <reaction evidence="13">
        <text>adenosine(2503) in 23S rRNA + 2 reduced [2Fe-2S]-[ferredoxin] + 2 S-adenosyl-L-methionine = 2-methyladenosine(2503) in 23S rRNA + 5'-deoxyadenosine + L-methionine + 2 oxidized [2Fe-2S]-[ferredoxin] + S-adenosyl-L-homocysteine</text>
        <dbReference type="Rhea" id="RHEA:42916"/>
        <dbReference type="Rhea" id="RHEA-COMP:10000"/>
        <dbReference type="Rhea" id="RHEA-COMP:10001"/>
        <dbReference type="Rhea" id="RHEA-COMP:10152"/>
        <dbReference type="Rhea" id="RHEA-COMP:10282"/>
        <dbReference type="ChEBI" id="CHEBI:17319"/>
        <dbReference type="ChEBI" id="CHEBI:33737"/>
        <dbReference type="ChEBI" id="CHEBI:33738"/>
        <dbReference type="ChEBI" id="CHEBI:57844"/>
        <dbReference type="ChEBI" id="CHEBI:57856"/>
        <dbReference type="ChEBI" id="CHEBI:59789"/>
        <dbReference type="ChEBI" id="CHEBI:74411"/>
        <dbReference type="ChEBI" id="CHEBI:74497"/>
        <dbReference type="EC" id="2.1.1.192"/>
    </reaction>
</comment>
<evidence type="ECO:0000313" key="17">
    <source>
        <dbReference type="Proteomes" id="UP000093044"/>
    </source>
</evidence>
<dbReference type="Gene3D" id="3.20.20.70">
    <property type="entry name" value="Aldolase class I"/>
    <property type="match status" value="1"/>
</dbReference>
<feature type="binding site" evidence="13">
    <location>
        <begin position="161"/>
        <end position="162"/>
    </location>
    <ligand>
        <name>S-adenosyl-L-methionine</name>
        <dbReference type="ChEBI" id="CHEBI:59789"/>
    </ligand>
</feature>
<evidence type="ECO:0000259" key="15">
    <source>
        <dbReference type="PROSITE" id="PS51918"/>
    </source>
</evidence>
<dbReference type="InterPro" id="IPR007197">
    <property type="entry name" value="rSAM"/>
</dbReference>
<keyword evidence="3 13" id="KW-0963">Cytoplasm</keyword>
<dbReference type="SFLD" id="SFLDS00029">
    <property type="entry name" value="Radical_SAM"/>
    <property type="match status" value="1"/>
</dbReference>
<evidence type="ECO:0000256" key="13">
    <source>
        <dbReference type="HAMAP-Rule" id="MF_01849"/>
    </source>
</evidence>
<feature type="binding site" evidence="13">
    <location>
        <begin position="216"/>
        <end position="218"/>
    </location>
    <ligand>
        <name>S-adenosyl-L-methionine</name>
        <dbReference type="ChEBI" id="CHEBI:59789"/>
    </ligand>
</feature>
<dbReference type="HAMAP" id="MF_01849">
    <property type="entry name" value="RNA_methyltr_RlmN"/>
    <property type="match status" value="1"/>
</dbReference>
<dbReference type="GO" id="GO:0002935">
    <property type="term" value="F:tRNA (adenine(37)-C2)-methyltransferase activity"/>
    <property type="evidence" value="ECO:0007669"/>
    <property type="project" value="UniProtKB-UniRule"/>
</dbReference>
<evidence type="ECO:0000256" key="12">
    <source>
        <dbReference type="ARBA" id="ARBA00023157"/>
    </source>
</evidence>
<feature type="compositionally biased region" description="Basic and acidic residues" evidence="14">
    <location>
        <begin position="361"/>
        <end position="389"/>
    </location>
</feature>
<dbReference type="GeneID" id="83056675"/>
<keyword evidence="6 13" id="KW-0808">Transferase</keyword>
<accession>A0A1B2I219</accession>
<dbReference type="SUPFAM" id="SSF102114">
    <property type="entry name" value="Radical SAM enzymes"/>
    <property type="match status" value="1"/>
</dbReference>
<dbReference type="SFLD" id="SFLDF00275">
    <property type="entry name" value="adenosine_C2_methyltransferase"/>
    <property type="match status" value="1"/>
</dbReference>
<comment type="function">
    <text evidence="13">Specifically methylates position 2 of adenine 2503 in 23S rRNA and position 2 of adenine 37 in tRNAs.</text>
</comment>
<keyword evidence="5 13" id="KW-0489">Methyltransferase</keyword>
<dbReference type="Proteomes" id="UP000093044">
    <property type="component" value="Chromosome"/>
</dbReference>
<feature type="domain" description="Radical SAM core" evidence="15">
    <location>
        <begin position="100"/>
        <end position="323"/>
    </location>
</feature>
<evidence type="ECO:0000256" key="7">
    <source>
        <dbReference type="ARBA" id="ARBA00022691"/>
    </source>
</evidence>
<evidence type="ECO:0000313" key="16">
    <source>
        <dbReference type="EMBL" id="ANZ44019.1"/>
    </source>
</evidence>
<dbReference type="InterPro" id="IPR048641">
    <property type="entry name" value="RlmN_N"/>
</dbReference>
<keyword evidence="8 13" id="KW-0819">tRNA processing</keyword>
<keyword evidence="11 13" id="KW-0411">Iron-sulfur</keyword>
<feature type="binding site" evidence="13">
    <location>
        <position position="292"/>
    </location>
    <ligand>
        <name>S-adenosyl-L-methionine</name>
        <dbReference type="ChEBI" id="CHEBI:59789"/>
    </ligand>
</feature>
<dbReference type="GO" id="GO:0005737">
    <property type="term" value="C:cytoplasm"/>
    <property type="evidence" value="ECO:0007669"/>
    <property type="project" value="UniProtKB-SubCell"/>
</dbReference>
<dbReference type="OrthoDB" id="9793973at2"/>
<name>A0A1B2I219_9BACT</name>
<comment type="similarity">
    <text evidence="13">Belongs to the radical SAM superfamily. RlmN family.</text>
</comment>
<dbReference type="GO" id="GO:0070040">
    <property type="term" value="F:rRNA (adenine(2503)-C2-)-methyltransferase activity"/>
    <property type="evidence" value="ECO:0007669"/>
    <property type="project" value="UniProtKB-UniRule"/>
</dbReference>
<dbReference type="GO" id="GO:0019843">
    <property type="term" value="F:rRNA binding"/>
    <property type="evidence" value="ECO:0007669"/>
    <property type="project" value="UniProtKB-UniRule"/>
</dbReference>
<dbReference type="AlphaFoldDB" id="A0A1B2I219"/>
<evidence type="ECO:0000256" key="6">
    <source>
        <dbReference type="ARBA" id="ARBA00022679"/>
    </source>
</evidence>
<dbReference type="InterPro" id="IPR013785">
    <property type="entry name" value="Aldolase_TIM"/>
</dbReference>
<evidence type="ECO:0000256" key="8">
    <source>
        <dbReference type="ARBA" id="ARBA00022694"/>
    </source>
</evidence>
<feature type="active site" description="S-methylcysteine intermediate" evidence="13">
    <location>
        <position position="334"/>
    </location>
</feature>
<dbReference type="Gene3D" id="1.10.150.530">
    <property type="match status" value="1"/>
</dbReference>
<dbReference type="PROSITE" id="PS51918">
    <property type="entry name" value="RADICAL_SAM"/>
    <property type="match status" value="1"/>
</dbReference>
<keyword evidence="4 13" id="KW-0698">rRNA processing</keyword>
<dbReference type="GO" id="GO:0051539">
    <property type="term" value="F:4 iron, 4 sulfur cluster binding"/>
    <property type="evidence" value="ECO:0007669"/>
    <property type="project" value="UniProtKB-UniRule"/>
</dbReference>
<proteinExistence type="inferred from homology"/>
<dbReference type="InterPro" id="IPR058240">
    <property type="entry name" value="rSAM_sf"/>
</dbReference>
<protein>
    <recommendedName>
        <fullName evidence="13">Probable dual-specificity RNA methyltransferase RlmN</fullName>
        <ecNumber evidence="13">2.1.1.192</ecNumber>
    </recommendedName>
    <alternativeName>
        <fullName evidence="13">23S rRNA (adenine(2503)-C(2))-methyltransferase</fullName>
    </alternativeName>
    <alternativeName>
        <fullName evidence="13">23S rRNA m2A2503 methyltransferase</fullName>
    </alternativeName>
    <alternativeName>
        <fullName evidence="13">Ribosomal RNA large subunit methyltransferase N</fullName>
    </alternativeName>
    <alternativeName>
        <fullName evidence="13">tRNA (adenine(37)-C(2))-methyltransferase</fullName>
    </alternativeName>
    <alternativeName>
        <fullName evidence="13">tRNA m2A37 methyltransferase</fullName>
    </alternativeName>
</protein>
<evidence type="ECO:0000256" key="10">
    <source>
        <dbReference type="ARBA" id="ARBA00023004"/>
    </source>
</evidence>
<dbReference type="Pfam" id="PF04055">
    <property type="entry name" value="Radical_SAM"/>
    <property type="match status" value="1"/>
</dbReference>
<evidence type="ECO:0000256" key="9">
    <source>
        <dbReference type="ARBA" id="ARBA00022723"/>
    </source>
</evidence>
<evidence type="ECO:0000256" key="3">
    <source>
        <dbReference type="ARBA" id="ARBA00022490"/>
    </source>
</evidence>